<dbReference type="SUPFAM" id="SSF53335">
    <property type="entry name" value="S-adenosyl-L-methionine-dependent methyltransferases"/>
    <property type="match status" value="1"/>
</dbReference>
<dbReference type="Gene3D" id="3.40.50.150">
    <property type="entry name" value="Vaccinia Virus protein VP39"/>
    <property type="match status" value="1"/>
</dbReference>
<dbReference type="RefSeq" id="WP_244054530.1">
    <property type="nucleotide sequence ID" value="NZ_BQXH01000003.1"/>
</dbReference>
<evidence type="ECO:0000256" key="1">
    <source>
        <dbReference type="ARBA" id="ARBA00022603"/>
    </source>
</evidence>
<dbReference type="CDD" id="cd02440">
    <property type="entry name" value="AdoMet_MTases"/>
    <property type="match status" value="1"/>
</dbReference>
<dbReference type="Proteomes" id="UP001055149">
    <property type="component" value="Unassembled WGS sequence"/>
</dbReference>
<dbReference type="InterPro" id="IPR046977">
    <property type="entry name" value="RsmC/RlmG"/>
</dbReference>
<gene>
    <name evidence="4" type="ORF">LPAF129_04380</name>
</gene>
<keyword evidence="5" id="KW-1185">Reference proteome</keyword>
<feature type="domain" description="Methyltransferase small" evidence="3">
    <location>
        <begin position="28"/>
        <end position="197"/>
    </location>
</feature>
<name>A0ABQ5JFD1_9LACO</name>
<dbReference type="PANTHER" id="PTHR47816:SF4">
    <property type="entry name" value="RIBOSOMAL RNA SMALL SUBUNIT METHYLTRANSFERASE C"/>
    <property type="match status" value="1"/>
</dbReference>
<keyword evidence="1 4" id="KW-0489">Methyltransferase</keyword>
<evidence type="ECO:0000313" key="4">
    <source>
        <dbReference type="EMBL" id="GKS80753.1"/>
    </source>
</evidence>
<sequence>MADHYYTKDPSVKHAEQTWDFTLSGRNFTFKTDSGVFSKNTVDFGSRTLLDGAQQVEFPAGKILDVGCGYGPIGLALAAAQPERQFDMVDVNERALGLARFNAQANRITNVNIFSSDVYEAVTQTDYAGIVTNPPIRAGKSVVHAILSGAYDHLAVGGCLLAVIQKKQGAPSAQKKMTEVFGNCEVILKKKGYFILKSVKVK</sequence>
<dbReference type="InterPro" id="IPR007848">
    <property type="entry name" value="Small_mtfrase_dom"/>
</dbReference>
<evidence type="ECO:0000259" key="3">
    <source>
        <dbReference type="Pfam" id="PF05175"/>
    </source>
</evidence>
<dbReference type="InterPro" id="IPR029063">
    <property type="entry name" value="SAM-dependent_MTases_sf"/>
</dbReference>
<dbReference type="PANTHER" id="PTHR47816">
    <property type="entry name" value="RIBOSOMAL RNA SMALL SUBUNIT METHYLTRANSFERASE C"/>
    <property type="match status" value="1"/>
</dbReference>
<accession>A0ABQ5JFD1</accession>
<proteinExistence type="predicted"/>
<dbReference type="EMBL" id="BQXH01000003">
    <property type="protein sequence ID" value="GKS80753.1"/>
    <property type="molecule type" value="Genomic_DNA"/>
</dbReference>
<evidence type="ECO:0000256" key="2">
    <source>
        <dbReference type="ARBA" id="ARBA00022679"/>
    </source>
</evidence>
<reference evidence="4" key="1">
    <citation type="journal article" date="2022" name="Int. J. Syst. Evol. Microbiol.">
        <title>A novel species of lactic acid bacteria, Ligilactobacillus pabuli sp. nov., isolated from alfalfa silage.</title>
        <authorList>
            <person name="Tohno M."/>
            <person name="Tanizawa Y."/>
            <person name="Sawada H."/>
            <person name="Sakamoto M."/>
            <person name="Ohkuma M."/>
            <person name="Kobayashi H."/>
        </authorList>
    </citation>
    <scope>NUCLEOTIDE SEQUENCE</scope>
    <source>
        <strain evidence="4">AF129</strain>
    </source>
</reference>
<evidence type="ECO:0000313" key="5">
    <source>
        <dbReference type="Proteomes" id="UP001055149"/>
    </source>
</evidence>
<keyword evidence="2" id="KW-0808">Transferase</keyword>
<organism evidence="4 5">
    <name type="scientific">Ligilactobacillus pabuli</name>
    <dbReference type="NCBI Taxonomy" id="2886039"/>
    <lineage>
        <taxon>Bacteria</taxon>
        <taxon>Bacillati</taxon>
        <taxon>Bacillota</taxon>
        <taxon>Bacilli</taxon>
        <taxon>Lactobacillales</taxon>
        <taxon>Lactobacillaceae</taxon>
        <taxon>Ligilactobacillus</taxon>
    </lineage>
</organism>
<protein>
    <submittedName>
        <fullName evidence="4">16S RNA G1207 methylase RsmC</fullName>
    </submittedName>
</protein>
<comment type="caution">
    <text evidence="4">The sequence shown here is derived from an EMBL/GenBank/DDBJ whole genome shotgun (WGS) entry which is preliminary data.</text>
</comment>
<dbReference type="GO" id="GO:0008168">
    <property type="term" value="F:methyltransferase activity"/>
    <property type="evidence" value="ECO:0007669"/>
    <property type="project" value="UniProtKB-KW"/>
</dbReference>
<dbReference type="Pfam" id="PF05175">
    <property type="entry name" value="MTS"/>
    <property type="match status" value="1"/>
</dbReference>
<dbReference type="GO" id="GO:0032259">
    <property type="term" value="P:methylation"/>
    <property type="evidence" value="ECO:0007669"/>
    <property type="project" value="UniProtKB-KW"/>
</dbReference>